<keyword evidence="1" id="KW-0812">Transmembrane</keyword>
<dbReference type="AlphaFoldDB" id="A0AAF3FRQ2"/>
<reference evidence="4" key="1">
    <citation type="submission" date="2024-02" db="UniProtKB">
        <authorList>
            <consortium name="WormBaseParasite"/>
        </authorList>
    </citation>
    <scope>IDENTIFICATION</scope>
</reference>
<organism evidence="3 4">
    <name type="scientific">Mesorhabditis belari</name>
    <dbReference type="NCBI Taxonomy" id="2138241"/>
    <lineage>
        <taxon>Eukaryota</taxon>
        <taxon>Metazoa</taxon>
        <taxon>Ecdysozoa</taxon>
        <taxon>Nematoda</taxon>
        <taxon>Chromadorea</taxon>
        <taxon>Rhabditida</taxon>
        <taxon>Rhabditina</taxon>
        <taxon>Rhabditomorpha</taxon>
        <taxon>Rhabditoidea</taxon>
        <taxon>Rhabditidae</taxon>
        <taxon>Mesorhabditinae</taxon>
        <taxon>Mesorhabditis</taxon>
    </lineage>
</organism>
<feature type="domain" description="LITAF" evidence="2">
    <location>
        <begin position="7"/>
        <end position="80"/>
    </location>
</feature>
<keyword evidence="1" id="KW-1133">Transmembrane helix</keyword>
<dbReference type="WBParaSite" id="MBELARI_LOCUS9327">
    <property type="protein sequence ID" value="MBELARI_LOCUS9327"/>
    <property type="gene ID" value="MBELARI_LOCUS9327"/>
</dbReference>
<evidence type="ECO:0000313" key="3">
    <source>
        <dbReference type="Proteomes" id="UP000887575"/>
    </source>
</evidence>
<accession>A0AAF3FRQ2</accession>
<feature type="transmembrane region" description="Helical" evidence="1">
    <location>
        <begin position="28"/>
        <end position="58"/>
    </location>
</feature>
<proteinExistence type="predicted"/>
<protein>
    <submittedName>
        <fullName evidence="4">LITAF domain-containing protein</fullName>
    </submittedName>
</protein>
<evidence type="ECO:0000259" key="2">
    <source>
        <dbReference type="Pfam" id="PF10601"/>
    </source>
</evidence>
<sequence>MIVTGRMPMQCFACGHVGPARTYNASGMLAWVLFIILFILGFIFFPFSICWCISWIPLIMPQCVISRTICSRCGRTLSEYGI</sequence>
<dbReference type="Proteomes" id="UP000887575">
    <property type="component" value="Unassembled WGS sequence"/>
</dbReference>
<dbReference type="Pfam" id="PF10601">
    <property type="entry name" value="zf-LITAF-like"/>
    <property type="match status" value="1"/>
</dbReference>
<keyword evidence="3" id="KW-1185">Reference proteome</keyword>
<evidence type="ECO:0000313" key="4">
    <source>
        <dbReference type="WBParaSite" id="MBELARI_LOCUS9327"/>
    </source>
</evidence>
<dbReference type="InterPro" id="IPR006629">
    <property type="entry name" value="LITAF"/>
</dbReference>
<name>A0AAF3FRQ2_9BILA</name>
<keyword evidence="1" id="KW-0472">Membrane</keyword>
<evidence type="ECO:0000256" key="1">
    <source>
        <dbReference type="SAM" id="Phobius"/>
    </source>
</evidence>